<dbReference type="CDD" id="cd07067">
    <property type="entry name" value="HP_PGM_like"/>
    <property type="match status" value="1"/>
</dbReference>
<organism evidence="3 4">
    <name type="scientific">Euplotes crassus</name>
    <dbReference type="NCBI Taxonomy" id="5936"/>
    <lineage>
        <taxon>Eukaryota</taxon>
        <taxon>Sar</taxon>
        <taxon>Alveolata</taxon>
        <taxon>Ciliophora</taxon>
        <taxon>Intramacronucleata</taxon>
        <taxon>Spirotrichea</taxon>
        <taxon>Hypotrichia</taxon>
        <taxon>Euplotida</taxon>
        <taxon>Euplotidae</taxon>
        <taxon>Moneuplotes</taxon>
    </lineage>
</organism>
<evidence type="ECO:0000313" key="4">
    <source>
        <dbReference type="Proteomes" id="UP001295684"/>
    </source>
</evidence>
<reference evidence="3" key="1">
    <citation type="submission" date="2023-07" db="EMBL/GenBank/DDBJ databases">
        <authorList>
            <consortium name="AG Swart"/>
            <person name="Singh M."/>
            <person name="Singh A."/>
            <person name="Seah K."/>
            <person name="Emmerich C."/>
        </authorList>
    </citation>
    <scope>NUCLEOTIDE SEQUENCE</scope>
    <source>
        <strain evidence="3">DP1</strain>
    </source>
</reference>
<feature type="region of interest" description="Disordered" evidence="2">
    <location>
        <begin position="1"/>
        <end position="31"/>
    </location>
</feature>
<comment type="caution">
    <text evidence="3">The sequence shown here is derived from an EMBL/GenBank/DDBJ whole genome shotgun (WGS) entry which is preliminary data.</text>
</comment>
<dbReference type="GO" id="GO:0005524">
    <property type="term" value="F:ATP binding"/>
    <property type="evidence" value="ECO:0007669"/>
    <property type="project" value="InterPro"/>
</dbReference>
<dbReference type="Pfam" id="PF00300">
    <property type="entry name" value="His_Phos_1"/>
    <property type="match status" value="1"/>
</dbReference>
<dbReference type="Proteomes" id="UP001295684">
    <property type="component" value="Unassembled WGS sequence"/>
</dbReference>
<dbReference type="InterPro" id="IPR013078">
    <property type="entry name" value="His_Pase_superF_clade-1"/>
</dbReference>
<dbReference type="GO" id="GO:0003873">
    <property type="term" value="F:6-phosphofructo-2-kinase activity"/>
    <property type="evidence" value="ECO:0007669"/>
    <property type="project" value="TreeGrafter"/>
</dbReference>
<dbReference type="InterPro" id="IPR029033">
    <property type="entry name" value="His_PPase_superfam"/>
</dbReference>
<keyword evidence="4" id="KW-1185">Reference proteome</keyword>
<dbReference type="GO" id="GO:0004331">
    <property type="term" value="F:fructose-2,6-bisphosphate 2-phosphatase activity"/>
    <property type="evidence" value="ECO:0007669"/>
    <property type="project" value="TreeGrafter"/>
</dbReference>
<dbReference type="SUPFAM" id="SSF53254">
    <property type="entry name" value="Phosphoglycerate mutase-like"/>
    <property type="match status" value="1"/>
</dbReference>
<evidence type="ECO:0000256" key="1">
    <source>
        <dbReference type="PIRSR" id="PIRSR613078-2"/>
    </source>
</evidence>
<proteinExistence type="predicted"/>
<gene>
    <name evidence="3" type="ORF">ECRASSUSDP1_LOCUS11281</name>
</gene>
<accession>A0AAD1URV3</accession>
<feature type="compositionally biased region" description="Polar residues" evidence="2">
    <location>
        <begin position="92"/>
        <end position="103"/>
    </location>
</feature>
<dbReference type="PANTHER" id="PTHR10606:SF44">
    <property type="entry name" value="6-PHOSPHOFRUCTO 2-KINASE_FRUCTOSE 2,6-BISPHOSPHATASE LONG FORM"/>
    <property type="match status" value="1"/>
</dbReference>
<dbReference type="InterPro" id="IPR003094">
    <property type="entry name" value="6Pfruct_kin"/>
</dbReference>
<dbReference type="GO" id="GO:0006003">
    <property type="term" value="P:fructose 2,6-bisphosphate metabolic process"/>
    <property type="evidence" value="ECO:0007669"/>
    <property type="project" value="InterPro"/>
</dbReference>
<evidence type="ECO:0000313" key="3">
    <source>
        <dbReference type="EMBL" id="CAI2369975.1"/>
    </source>
</evidence>
<evidence type="ECO:0008006" key="5">
    <source>
        <dbReference type="Google" id="ProtNLM"/>
    </source>
</evidence>
<dbReference type="PANTHER" id="PTHR10606">
    <property type="entry name" value="6-PHOSPHOFRUCTO-2-KINASE/FRUCTOSE-2,6-BISPHOSPHATASE"/>
    <property type="match status" value="1"/>
</dbReference>
<dbReference type="AlphaFoldDB" id="A0AAD1URV3"/>
<dbReference type="SMART" id="SM00855">
    <property type="entry name" value="PGAM"/>
    <property type="match status" value="1"/>
</dbReference>
<dbReference type="GO" id="GO:0005829">
    <property type="term" value="C:cytosol"/>
    <property type="evidence" value="ECO:0007669"/>
    <property type="project" value="TreeGrafter"/>
</dbReference>
<feature type="binding site" evidence="1">
    <location>
        <begin position="169"/>
        <end position="176"/>
    </location>
    <ligand>
        <name>substrate</name>
    </ligand>
</feature>
<name>A0AAD1URV3_EUPCR</name>
<dbReference type="EMBL" id="CAMPGE010011135">
    <property type="protein sequence ID" value="CAI2369975.1"/>
    <property type="molecule type" value="Genomic_DNA"/>
</dbReference>
<evidence type="ECO:0000256" key="2">
    <source>
        <dbReference type="SAM" id="MobiDB-lite"/>
    </source>
</evidence>
<dbReference type="PRINTS" id="PR00991">
    <property type="entry name" value="6PFRUCTKNASE"/>
</dbReference>
<feature type="region of interest" description="Disordered" evidence="2">
    <location>
        <begin position="92"/>
        <end position="114"/>
    </location>
</feature>
<sequence length="402" mass="46048">MECNKQIDLISSEEKFNETTPHQIGKDSQDPSFEEVLDLISQMTTHQSPNEEEIYLKIEEPIALDSKQEASLQSSPEDFIIKDKFLLTDLNSNSANSESTEGSEGSPKKLPSRAPQKTLLSHAAMKKLSHRLSLMLQNSDLEKIDEEVINSLKSLKQNEVYSTTIYFSRHGQSIYNTKELIGGDSLLSAKGKKYAEGLRKFFQESQEKFDDLQKYCSTLKRTQQTIGYLSEVGAGEPIIRPEIDEINAGICDSMTYEQIEEKFPEEFKLRKKDKLNYRYPEGESYIDLKARLKPFLEEIEESQTPVLVISHQATLRCAYDHMKGLKTEEIPYIQVPLHSLVKFERSIFGYRETIYKYDTEKGTFGKEVHKVNFLDSFLEQIEAISPSKSAGLHIRMPDLIQT</sequence>
<protein>
    <recommendedName>
        <fullName evidence="5">6-phosphofructo-2-kinase</fullName>
    </recommendedName>
</protein>
<feature type="binding site" evidence="1">
    <location>
        <position position="221"/>
    </location>
    <ligand>
        <name>substrate</name>
    </ligand>
</feature>
<dbReference type="Gene3D" id="3.40.50.1240">
    <property type="entry name" value="Phosphoglycerate mutase-like"/>
    <property type="match status" value="1"/>
</dbReference>